<feature type="transmembrane region" description="Helical" evidence="3">
    <location>
        <begin position="20"/>
        <end position="41"/>
    </location>
</feature>
<protein>
    <recommendedName>
        <fullName evidence="7">Cyclochlorotine biosynthesis protein O</fullName>
    </recommendedName>
</protein>
<dbReference type="EMBL" id="MU151325">
    <property type="protein sequence ID" value="KAF9445092.1"/>
    <property type="molecule type" value="Genomic_DNA"/>
</dbReference>
<comment type="similarity">
    <text evidence="2">Belongs to the ustYa family.</text>
</comment>
<evidence type="ECO:0000313" key="5">
    <source>
        <dbReference type="EMBL" id="KAF9445092.1"/>
    </source>
</evidence>
<evidence type="ECO:0000313" key="6">
    <source>
        <dbReference type="Proteomes" id="UP000807342"/>
    </source>
</evidence>
<dbReference type="OrthoDB" id="3687641at2759"/>
<dbReference type="Pfam" id="PF11807">
    <property type="entry name" value="UstYa"/>
    <property type="match status" value="1"/>
</dbReference>
<dbReference type="EMBL" id="MU151347">
    <property type="protein sequence ID" value="KAF9444800.1"/>
    <property type="molecule type" value="Genomic_DNA"/>
</dbReference>
<accession>A0A9P5X7Z1</accession>
<keyword evidence="3" id="KW-0472">Membrane</keyword>
<evidence type="ECO:0000256" key="3">
    <source>
        <dbReference type="SAM" id="Phobius"/>
    </source>
</evidence>
<dbReference type="AlphaFoldDB" id="A0A9P5X7Z1"/>
<dbReference type="GO" id="GO:0043386">
    <property type="term" value="P:mycotoxin biosynthetic process"/>
    <property type="evidence" value="ECO:0007669"/>
    <property type="project" value="InterPro"/>
</dbReference>
<dbReference type="PANTHER" id="PTHR33365:SF4">
    <property type="entry name" value="CYCLOCHLOROTINE BIOSYNTHESIS PROTEIN O"/>
    <property type="match status" value="1"/>
</dbReference>
<evidence type="ECO:0000313" key="4">
    <source>
        <dbReference type="EMBL" id="KAF9444800.1"/>
    </source>
</evidence>
<dbReference type="PANTHER" id="PTHR33365">
    <property type="entry name" value="YALI0B05434P"/>
    <property type="match status" value="1"/>
</dbReference>
<evidence type="ECO:0008006" key="7">
    <source>
        <dbReference type="Google" id="ProtNLM"/>
    </source>
</evidence>
<sequence length="237" mass="27474">MHDKGTDLENNPLQPARRNIGHRIFLGFFIVSVLLNGFLLYTRGGSKPMISTPFPQLTYSPAEDHIEYKLQKFTRGHAGDVPVYEQLPSPEVDKAWGELHMWAGSKVPASIVRKMSNATWSIPELEGWFVTSLDVFHQLHCLDTIRQVLHPDDYPDMQRLSKVHLRHCIGAIRQSLMCFSDVTPIVWQWNETIGMGDQRDDIVHTCRNFERIQEWGKENFYSDMLDLETHVEWDINV</sequence>
<dbReference type="InterPro" id="IPR021765">
    <property type="entry name" value="UstYa-like"/>
</dbReference>
<proteinExistence type="inferred from homology"/>
<gene>
    <name evidence="5" type="ORF">P691DRAFT_735535</name>
    <name evidence="4" type="ORF">P691DRAFT_735962</name>
</gene>
<name>A0A9P5X7Z1_9AGAR</name>
<keyword evidence="3" id="KW-0812">Transmembrane</keyword>
<evidence type="ECO:0000256" key="1">
    <source>
        <dbReference type="ARBA" id="ARBA00004685"/>
    </source>
</evidence>
<dbReference type="Proteomes" id="UP000807342">
    <property type="component" value="Unassembled WGS sequence"/>
</dbReference>
<reference evidence="4" key="1">
    <citation type="submission" date="2020-11" db="EMBL/GenBank/DDBJ databases">
        <authorList>
            <consortium name="DOE Joint Genome Institute"/>
            <person name="Ahrendt S."/>
            <person name="Riley R."/>
            <person name="Andreopoulos W."/>
            <person name="Labutti K."/>
            <person name="Pangilinan J."/>
            <person name="Ruiz-Duenas F.J."/>
            <person name="Barrasa J.M."/>
            <person name="Sanchez-Garcia M."/>
            <person name="Camarero S."/>
            <person name="Miyauchi S."/>
            <person name="Serrano A."/>
            <person name="Linde D."/>
            <person name="Babiker R."/>
            <person name="Drula E."/>
            <person name="Ayuso-Fernandez I."/>
            <person name="Pacheco R."/>
            <person name="Padilla G."/>
            <person name="Ferreira P."/>
            <person name="Barriuso J."/>
            <person name="Kellner H."/>
            <person name="Castanera R."/>
            <person name="Alfaro M."/>
            <person name="Ramirez L."/>
            <person name="Pisabarro A.G."/>
            <person name="Kuo A."/>
            <person name="Tritt A."/>
            <person name="Lipzen A."/>
            <person name="He G."/>
            <person name="Yan M."/>
            <person name="Ng V."/>
            <person name="Cullen D."/>
            <person name="Martin F."/>
            <person name="Rosso M.-N."/>
            <person name="Henrissat B."/>
            <person name="Hibbett D."/>
            <person name="Martinez A.T."/>
            <person name="Grigoriev I.V."/>
        </authorList>
    </citation>
    <scope>NUCLEOTIDE SEQUENCE</scope>
    <source>
        <strain evidence="4">MF-IS2</strain>
    </source>
</reference>
<keyword evidence="3" id="KW-1133">Transmembrane helix</keyword>
<comment type="caution">
    <text evidence="4">The sequence shown here is derived from an EMBL/GenBank/DDBJ whole genome shotgun (WGS) entry which is preliminary data.</text>
</comment>
<organism evidence="4 6">
    <name type="scientific">Macrolepiota fuliginosa MF-IS2</name>
    <dbReference type="NCBI Taxonomy" id="1400762"/>
    <lineage>
        <taxon>Eukaryota</taxon>
        <taxon>Fungi</taxon>
        <taxon>Dikarya</taxon>
        <taxon>Basidiomycota</taxon>
        <taxon>Agaricomycotina</taxon>
        <taxon>Agaricomycetes</taxon>
        <taxon>Agaricomycetidae</taxon>
        <taxon>Agaricales</taxon>
        <taxon>Agaricineae</taxon>
        <taxon>Agaricaceae</taxon>
        <taxon>Macrolepiota</taxon>
    </lineage>
</organism>
<evidence type="ECO:0000256" key="2">
    <source>
        <dbReference type="ARBA" id="ARBA00035112"/>
    </source>
</evidence>
<comment type="pathway">
    <text evidence="1">Mycotoxin biosynthesis.</text>
</comment>
<keyword evidence="6" id="KW-1185">Reference proteome</keyword>